<gene>
    <name evidence="1" type="ORF">BN2458_PEG0099</name>
</gene>
<evidence type="ECO:0000313" key="1">
    <source>
        <dbReference type="EMBL" id="CUU38986.1"/>
    </source>
</evidence>
<dbReference type="Proteomes" id="UP000064525">
    <property type="component" value="Chromosome I"/>
</dbReference>
<sequence>MDNKQQIQKLKDNAELAQASYEHYDLLANNCGDSIIKLKDIHTS</sequence>
<accession>A0A0S4PSS8</accession>
<dbReference type="KEGG" id="hty:BN2458_PEG0099"/>
<dbReference type="EMBL" id="LN907858">
    <property type="protein sequence ID" value="CUU38986.1"/>
    <property type="molecule type" value="Genomic_DNA"/>
</dbReference>
<evidence type="ECO:0000313" key="2">
    <source>
        <dbReference type="Proteomes" id="UP000064525"/>
    </source>
</evidence>
<protein>
    <submittedName>
        <fullName evidence="1">Uncharacterized protein</fullName>
    </submittedName>
</protein>
<proteinExistence type="predicted"/>
<dbReference type="AlphaFoldDB" id="A0A0S4PSS8"/>
<dbReference type="PATRIC" id="fig|76936.10.peg.96"/>
<dbReference type="RefSeq" id="WP_268902965.1">
    <property type="nucleotide sequence ID" value="NZ_CAJTQN010000008.1"/>
</dbReference>
<name>A0A0S4PSS8_9HELI</name>
<reference evidence="2" key="1">
    <citation type="submission" date="2015-11" db="EMBL/GenBank/DDBJ databases">
        <authorList>
            <person name="Anvar S.Y."/>
        </authorList>
    </citation>
    <scope>NUCLEOTIDE SEQUENCE [LARGE SCALE GENOMIC DNA]</scope>
</reference>
<dbReference type="GeneID" id="78152348"/>
<organism evidence="1 2">
    <name type="scientific">Helicobacter typhlonius</name>
    <dbReference type="NCBI Taxonomy" id="76936"/>
    <lineage>
        <taxon>Bacteria</taxon>
        <taxon>Pseudomonadati</taxon>
        <taxon>Campylobacterota</taxon>
        <taxon>Epsilonproteobacteria</taxon>
        <taxon>Campylobacterales</taxon>
        <taxon>Helicobacteraceae</taxon>
        <taxon>Helicobacter</taxon>
    </lineage>
</organism>